<dbReference type="GO" id="GO:0004029">
    <property type="term" value="F:aldehyde dehydrogenase (NAD+) activity"/>
    <property type="evidence" value="ECO:0007669"/>
    <property type="project" value="UniProtKB-EC"/>
</dbReference>
<feature type="domain" description="Aldehyde dehydrogenase" evidence="4">
    <location>
        <begin position="1"/>
        <end position="75"/>
    </location>
</feature>
<evidence type="ECO:0000256" key="3">
    <source>
        <dbReference type="ARBA" id="ARBA00049194"/>
    </source>
</evidence>
<dbReference type="Proteomes" id="UP000294847">
    <property type="component" value="Chromosome 3"/>
</dbReference>
<sequence>VNAAVEAAERAQKVWQAKDRTERRDVMVRFADLIAEHAEQIRYLETIVTGKPNAFSGFEVNDAVQNFKYWASSYGFLPSDIIKAEDASLKTSELSPLPAIFAASLGAKAGFPDGLLSCFTGGAVAGIALSEHARIRNISFTGSIGTGKLVAIGAAKSNLKRAVSAAAAGITRYSGQICVAPSRLYLHEDIAEAFLVKLRKTVEDFATTFGADPLSPTTMSGPLFNHQQKKTGLAYLESGKKDATLLTGGSAVGDKGCYIQPTVFVDPQPDARVLREEVFGPVAVVVRFKTEEEAVALANDNENGLAAYVWTRDAARGFRMTRALEAGSVVVNGPMEMDARIPFGGWKQSGLGVENAVEGLKAWLQIKTVIMNA</sequence>
<name>A0A4P7NBY5_PYROR</name>
<dbReference type="AlphaFoldDB" id="A0A4P7NBY5"/>
<dbReference type="Gene3D" id="3.40.605.10">
    <property type="entry name" value="Aldehyde Dehydrogenase, Chain A, domain 1"/>
    <property type="match status" value="3"/>
</dbReference>
<dbReference type="SUPFAM" id="SSF53720">
    <property type="entry name" value="ALDH-like"/>
    <property type="match status" value="1"/>
</dbReference>
<dbReference type="Gene3D" id="3.40.309.10">
    <property type="entry name" value="Aldehyde Dehydrogenase, Chain A, domain 2"/>
    <property type="match status" value="1"/>
</dbReference>
<organism evidence="5 6">
    <name type="scientific">Pyricularia oryzae</name>
    <name type="common">Rice blast fungus</name>
    <name type="synonym">Magnaporthe oryzae</name>
    <dbReference type="NCBI Taxonomy" id="318829"/>
    <lineage>
        <taxon>Eukaryota</taxon>
        <taxon>Fungi</taxon>
        <taxon>Dikarya</taxon>
        <taxon>Ascomycota</taxon>
        <taxon>Pezizomycotina</taxon>
        <taxon>Sordariomycetes</taxon>
        <taxon>Sordariomycetidae</taxon>
        <taxon>Magnaporthales</taxon>
        <taxon>Pyriculariaceae</taxon>
        <taxon>Pyricularia</taxon>
    </lineage>
</organism>
<dbReference type="Pfam" id="PF00171">
    <property type="entry name" value="Aldedh"/>
    <property type="match status" value="2"/>
</dbReference>
<evidence type="ECO:0000259" key="4">
    <source>
        <dbReference type="Pfam" id="PF00171"/>
    </source>
</evidence>
<evidence type="ECO:0000256" key="1">
    <source>
        <dbReference type="ARBA" id="ARBA00009986"/>
    </source>
</evidence>
<feature type="domain" description="Aldehyde dehydrogenase" evidence="4">
    <location>
        <begin position="89"/>
        <end position="369"/>
    </location>
</feature>
<comment type="catalytic activity">
    <reaction evidence="3">
        <text>an aldehyde + NAD(+) + H2O = a carboxylate + NADH + 2 H(+)</text>
        <dbReference type="Rhea" id="RHEA:16185"/>
        <dbReference type="ChEBI" id="CHEBI:15377"/>
        <dbReference type="ChEBI" id="CHEBI:15378"/>
        <dbReference type="ChEBI" id="CHEBI:17478"/>
        <dbReference type="ChEBI" id="CHEBI:29067"/>
        <dbReference type="ChEBI" id="CHEBI:57540"/>
        <dbReference type="ChEBI" id="CHEBI:57945"/>
        <dbReference type="EC" id="1.2.1.3"/>
    </reaction>
</comment>
<dbReference type="PANTHER" id="PTHR11699">
    <property type="entry name" value="ALDEHYDE DEHYDROGENASE-RELATED"/>
    <property type="match status" value="1"/>
</dbReference>
<evidence type="ECO:0000313" key="6">
    <source>
        <dbReference type="Proteomes" id="UP000294847"/>
    </source>
</evidence>
<dbReference type="EMBL" id="CP034206">
    <property type="protein sequence ID" value="QBZ57850.1"/>
    <property type="molecule type" value="Genomic_DNA"/>
</dbReference>
<accession>A0A4P7NBY5</accession>
<dbReference type="InterPro" id="IPR015590">
    <property type="entry name" value="Aldehyde_DH_dom"/>
</dbReference>
<gene>
    <name evidence="5" type="ORF">PoMZ_02785</name>
</gene>
<reference evidence="5 6" key="1">
    <citation type="journal article" date="2019" name="Mol. Biol. Evol.">
        <title>Blast fungal genomes show frequent chromosomal changes, gene gains and losses, and effector gene turnover.</title>
        <authorList>
            <person name="Gomez Luciano L.B."/>
            <person name="Jason Tsai I."/>
            <person name="Chuma I."/>
            <person name="Tosa Y."/>
            <person name="Chen Y.H."/>
            <person name="Li J.Y."/>
            <person name="Li M.Y."/>
            <person name="Jade Lu M.Y."/>
            <person name="Nakayashiki H."/>
            <person name="Li W.H."/>
        </authorList>
    </citation>
    <scope>NUCLEOTIDE SEQUENCE [LARGE SCALE GENOMIC DNA]</scope>
    <source>
        <strain evidence="5">MZ5-1-6</strain>
    </source>
</reference>
<evidence type="ECO:0000256" key="2">
    <source>
        <dbReference type="ARBA" id="ARBA00024226"/>
    </source>
</evidence>
<dbReference type="InterPro" id="IPR016161">
    <property type="entry name" value="Ald_DH/histidinol_DH"/>
</dbReference>
<dbReference type="InterPro" id="IPR016162">
    <property type="entry name" value="Ald_DH_N"/>
</dbReference>
<proteinExistence type="inferred from homology"/>
<protein>
    <recommendedName>
        <fullName evidence="2">aldehyde dehydrogenase (NAD(+))</fullName>
        <ecNumber evidence="2">1.2.1.3</ecNumber>
    </recommendedName>
</protein>
<comment type="similarity">
    <text evidence="1">Belongs to the aldehyde dehydrogenase family.</text>
</comment>
<evidence type="ECO:0000313" key="5">
    <source>
        <dbReference type="EMBL" id="QBZ57850.1"/>
    </source>
</evidence>
<dbReference type="InterPro" id="IPR016163">
    <property type="entry name" value="Ald_DH_C"/>
</dbReference>
<dbReference type="EC" id="1.2.1.3" evidence="2"/>
<feature type="non-terminal residue" evidence="5">
    <location>
        <position position="1"/>
    </location>
</feature>